<dbReference type="AlphaFoldDB" id="A0A368W5J8"/>
<name>A0A368W5J8_9BACL</name>
<dbReference type="EMBL" id="QPJD01000003">
    <property type="protein sequence ID" value="RCW50318.1"/>
    <property type="molecule type" value="Genomic_DNA"/>
</dbReference>
<evidence type="ECO:0000313" key="2">
    <source>
        <dbReference type="Proteomes" id="UP000252415"/>
    </source>
</evidence>
<organism evidence="1 2">
    <name type="scientific">Paenibacillus prosopidis</name>
    <dbReference type="NCBI Taxonomy" id="630520"/>
    <lineage>
        <taxon>Bacteria</taxon>
        <taxon>Bacillati</taxon>
        <taxon>Bacillota</taxon>
        <taxon>Bacilli</taxon>
        <taxon>Bacillales</taxon>
        <taxon>Paenibacillaceae</taxon>
        <taxon>Paenibacillus</taxon>
    </lineage>
</organism>
<protein>
    <submittedName>
        <fullName evidence="1">Uncharacterized protein</fullName>
    </submittedName>
</protein>
<dbReference type="OrthoDB" id="2991302at2"/>
<dbReference type="Proteomes" id="UP000252415">
    <property type="component" value="Unassembled WGS sequence"/>
</dbReference>
<sequence length="103" mass="12897">MGFLIEIVLELFADLFITEGSDRFANRKQRQYMKKLRKWAREYEWFEYVYKDERFTKILENNDEIKKMLLDKSYFRSLDLNLDERRRFEELLYAKYNDKSVQL</sequence>
<gene>
    <name evidence="1" type="ORF">DFP97_103339</name>
</gene>
<accession>A0A368W5J8</accession>
<reference evidence="1 2" key="1">
    <citation type="submission" date="2018-07" db="EMBL/GenBank/DDBJ databases">
        <title>Genomic Encyclopedia of Type Strains, Phase III (KMG-III): the genomes of soil and plant-associated and newly described type strains.</title>
        <authorList>
            <person name="Whitman W."/>
        </authorList>
    </citation>
    <scope>NUCLEOTIDE SEQUENCE [LARGE SCALE GENOMIC DNA]</scope>
    <source>
        <strain evidence="1 2">CECT 7506</strain>
    </source>
</reference>
<comment type="caution">
    <text evidence="1">The sequence shown here is derived from an EMBL/GenBank/DDBJ whole genome shotgun (WGS) entry which is preliminary data.</text>
</comment>
<proteinExistence type="predicted"/>
<dbReference type="RefSeq" id="WP_114379151.1">
    <property type="nucleotide sequence ID" value="NZ_QPJD01000003.1"/>
</dbReference>
<evidence type="ECO:0000313" key="1">
    <source>
        <dbReference type="EMBL" id="RCW50318.1"/>
    </source>
</evidence>
<keyword evidence="2" id="KW-1185">Reference proteome</keyword>